<dbReference type="Proteomes" id="UP001056708">
    <property type="component" value="Chromosome"/>
</dbReference>
<feature type="compositionally biased region" description="Low complexity" evidence="1">
    <location>
        <begin position="326"/>
        <end position="335"/>
    </location>
</feature>
<evidence type="ECO:0000313" key="3">
    <source>
        <dbReference type="EMBL" id="USR90070.1"/>
    </source>
</evidence>
<accession>A0ABY5AMM8</accession>
<keyword evidence="4" id="KW-1185">Reference proteome</keyword>
<dbReference type="InterPro" id="IPR029030">
    <property type="entry name" value="Caspase-like_dom_sf"/>
</dbReference>
<dbReference type="InterPro" id="IPR011600">
    <property type="entry name" value="Pept_C14_caspase"/>
</dbReference>
<proteinExistence type="predicted"/>
<protein>
    <submittedName>
        <fullName evidence="3">Caspase family protein</fullName>
    </submittedName>
</protein>
<feature type="compositionally biased region" description="Basic and acidic residues" evidence="1">
    <location>
        <begin position="277"/>
        <end position="288"/>
    </location>
</feature>
<dbReference type="EMBL" id="CP098611">
    <property type="protein sequence ID" value="USR90070.1"/>
    <property type="molecule type" value="Genomic_DNA"/>
</dbReference>
<evidence type="ECO:0000256" key="1">
    <source>
        <dbReference type="SAM" id="MobiDB-lite"/>
    </source>
</evidence>
<feature type="domain" description="Peptidase C14 caspase" evidence="2">
    <location>
        <begin position="7"/>
        <end position="228"/>
    </location>
</feature>
<dbReference type="Gene3D" id="3.40.50.1460">
    <property type="match status" value="1"/>
</dbReference>
<organism evidence="3 4">
    <name type="scientific">Phormidium yuhuli AB48</name>
    <dbReference type="NCBI Taxonomy" id="2940671"/>
    <lineage>
        <taxon>Bacteria</taxon>
        <taxon>Bacillati</taxon>
        <taxon>Cyanobacteriota</taxon>
        <taxon>Cyanophyceae</taxon>
        <taxon>Oscillatoriophycideae</taxon>
        <taxon>Oscillatoriales</taxon>
        <taxon>Oscillatoriaceae</taxon>
        <taxon>Phormidium</taxon>
        <taxon>Phormidium yuhuli</taxon>
    </lineage>
</organism>
<reference evidence="3" key="1">
    <citation type="submission" date="2022-06" db="EMBL/GenBank/DDBJ databases">
        <title>Genome sequence of Phormidium yuhuli AB48 isolated from an industrial photobioreactor environment.</title>
        <authorList>
            <person name="Qiu Y."/>
            <person name="Noonan A.J.C."/>
            <person name="Dofher K."/>
            <person name="Koch M."/>
            <person name="Kieft B."/>
            <person name="Lin X."/>
            <person name="Ziels R.M."/>
            <person name="Hallam S.J."/>
        </authorList>
    </citation>
    <scope>NUCLEOTIDE SEQUENCE</scope>
    <source>
        <strain evidence="3">AB48</strain>
    </source>
</reference>
<feature type="region of interest" description="Disordered" evidence="1">
    <location>
        <begin position="319"/>
        <end position="348"/>
    </location>
</feature>
<dbReference type="RefSeq" id="WP_252661732.1">
    <property type="nucleotide sequence ID" value="NZ_CP098611.1"/>
</dbReference>
<evidence type="ECO:0000313" key="4">
    <source>
        <dbReference type="Proteomes" id="UP001056708"/>
    </source>
</evidence>
<feature type="region of interest" description="Disordered" evidence="1">
    <location>
        <begin position="231"/>
        <end position="293"/>
    </location>
</feature>
<sequence length="443" mass="49115">MGHLVLLAVGLDHYYYLQPLRFAVQDAQGLRDYLVETGRLSPEHCALLTEQSPPIGEEMETDPKMAVFQDLVQDWLPEQVGAEDVVWLFFSGYGLNHGGQDYFLLRDSDPERLPETAIAARWLLERLQTLKSRHINLFLDICRPTAPQLGQRIGSELVELAQTAEIPLLLSCQLDERSRESRDLRRGLFTTALMAALRYHDDRTLAEIEGELKQSLGILAEQCRQPPQTPLLVASESRKGRSLFVNDSPPETAPEVPADATADLAPDRTEPVTSEATPKETPEPETPRRTATAQAGGLWQLVALLGAIAAFLMVGVLGDPRPPQPEESTPTAETSPEPPETPPDPSENQEILEQAQGQIDPGQASSYWRAIEQVRQIQAGEPLYDQAQGAIEGWSQDILELAEQRAEAGQLQFAIDAARLIPETSQVYETAQERIATWENQIP</sequence>
<evidence type="ECO:0000259" key="2">
    <source>
        <dbReference type="Pfam" id="PF00656"/>
    </source>
</evidence>
<name>A0ABY5AMM8_9CYAN</name>
<dbReference type="SUPFAM" id="SSF52129">
    <property type="entry name" value="Caspase-like"/>
    <property type="match status" value="1"/>
</dbReference>
<dbReference type="Pfam" id="PF00656">
    <property type="entry name" value="Peptidase_C14"/>
    <property type="match status" value="1"/>
</dbReference>
<feature type="compositionally biased region" description="Pro residues" evidence="1">
    <location>
        <begin position="336"/>
        <end position="345"/>
    </location>
</feature>
<gene>
    <name evidence="3" type="ORF">NEA10_14605</name>
</gene>